<dbReference type="GO" id="GO:0005737">
    <property type="term" value="C:cytoplasm"/>
    <property type="evidence" value="ECO:0007669"/>
    <property type="project" value="UniProtKB-SubCell"/>
</dbReference>
<dbReference type="GO" id="GO:0003682">
    <property type="term" value="F:chromatin binding"/>
    <property type="evidence" value="ECO:0007669"/>
    <property type="project" value="TreeGrafter"/>
</dbReference>
<dbReference type="PANTHER" id="PTHR35678:SF1">
    <property type="entry name" value="PROTEIN STPG4"/>
    <property type="match status" value="1"/>
</dbReference>
<dbReference type="GO" id="GO:0042585">
    <property type="term" value="C:germinal vesicle"/>
    <property type="evidence" value="ECO:0007669"/>
    <property type="project" value="TreeGrafter"/>
</dbReference>
<dbReference type="CTD" id="90529"/>
<dbReference type="RefSeq" id="XP_031441774.1">
    <property type="nucleotide sequence ID" value="XM_031585914.2"/>
</dbReference>
<keyword evidence="5" id="KW-1185">Reference proteome</keyword>
<dbReference type="Pfam" id="PF07004">
    <property type="entry name" value="SHIPPO-rpt"/>
    <property type="match status" value="4"/>
</dbReference>
<evidence type="ECO:0000313" key="6">
    <source>
        <dbReference type="RefSeq" id="XP_031441774.1"/>
    </source>
</evidence>
<protein>
    <submittedName>
        <fullName evidence="6">O(6)-methylguanine-induced apoptosis 2 isoform X1</fullName>
    </submittedName>
</protein>
<dbReference type="Proteomes" id="UP000515152">
    <property type="component" value="Chromosome 19"/>
</dbReference>
<dbReference type="InterPro" id="IPR010736">
    <property type="entry name" value="SHIPPO-rpt"/>
</dbReference>
<dbReference type="GO" id="GO:0042393">
    <property type="term" value="F:histone binding"/>
    <property type="evidence" value="ECO:0007669"/>
    <property type="project" value="TreeGrafter"/>
</dbReference>
<dbReference type="GO" id="GO:0001939">
    <property type="term" value="C:female pronucleus"/>
    <property type="evidence" value="ECO:0007669"/>
    <property type="project" value="TreeGrafter"/>
</dbReference>
<evidence type="ECO:0000256" key="1">
    <source>
        <dbReference type="ARBA" id="ARBA00004123"/>
    </source>
</evidence>
<dbReference type="GeneID" id="105890363"/>
<dbReference type="AlphaFoldDB" id="A0A6P8GRI3"/>
<evidence type="ECO:0000313" key="5">
    <source>
        <dbReference type="Proteomes" id="UP000515152"/>
    </source>
</evidence>
<dbReference type="PANTHER" id="PTHR35678">
    <property type="entry name" value="PROTEIN STPG4"/>
    <property type="match status" value="1"/>
</dbReference>
<keyword evidence="4" id="KW-0539">Nucleus</keyword>
<dbReference type="OrthoDB" id="186871at2759"/>
<gene>
    <name evidence="6" type="primary">stpg1</name>
</gene>
<comment type="subcellular location">
    <subcellularLocation>
        <location evidence="2">Cytoplasm</location>
    </subcellularLocation>
    <subcellularLocation>
        <location evidence="1">Nucleus</location>
    </subcellularLocation>
</comment>
<keyword evidence="3" id="KW-0963">Cytoplasm</keyword>
<accession>A0A6P8GRI3</accession>
<dbReference type="GO" id="GO:0044727">
    <property type="term" value="P:epigenetic programing of male pronucleus"/>
    <property type="evidence" value="ECO:0007669"/>
    <property type="project" value="TreeGrafter"/>
</dbReference>
<organism evidence="5 6">
    <name type="scientific">Clupea harengus</name>
    <name type="common">Atlantic herring</name>
    <dbReference type="NCBI Taxonomy" id="7950"/>
    <lineage>
        <taxon>Eukaryota</taxon>
        <taxon>Metazoa</taxon>
        <taxon>Chordata</taxon>
        <taxon>Craniata</taxon>
        <taxon>Vertebrata</taxon>
        <taxon>Euteleostomi</taxon>
        <taxon>Actinopterygii</taxon>
        <taxon>Neopterygii</taxon>
        <taxon>Teleostei</taxon>
        <taxon>Clupei</taxon>
        <taxon>Clupeiformes</taxon>
        <taxon>Clupeoidei</taxon>
        <taxon>Clupeidae</taxon>
        <taxon>Clupea</taxon>
    </lineage>
</organism>
<name>A0A6P8GRI3_CLUHA</name>
<evidence type="ECO:0000256" key="2">
    <source>
        <dbReference type="ARBA" id="ARBA00004496"/>
    </source>
</evidence>
<sequence>MLRQSHLGQNLISFNEAQETTHLNVSQRAKVIMRKLHRGSRDCRKPLGCTSSIPVKYQTVVISNEEKKGFYSQSKRFPLEDSLNANPGPGAYLSHTPAEFNSPSFSKRGTGGFASQALRVSWNLQRGIPGPNAYNLQSSLLPKHTFLRGSTGNFRLPIAVRTDSVSKRTPAPNHYNVSYNGTEKNATTSAKSAFLSKTSRDVVNLSCLKGPSPCHYNVKDSITQKEPQVPYSSFKSNMARNPLAQKREGPGPGSYNPYQIPEMVRRTLLPRRHYLGLSAPALKPPENPPLPGPGQYEIVDYAGPPKHFMSSAVFVSGTSRWVQDPRGQDAPGPGFYDPAITSKRSFLLNYGKIWIPA</sequence>
<reference evidence="6" key="1">
    <citation type="submission" date="2025-08" db="UniProtKB">
        <authorList>
            <consortium name="RefSeq"/>
        </authorList>
    </citation>
    <scope>IDENTIFICATION</scope>
</reference>
<proteinExistence type="predicted"/>
<dbReference type="KEGG" id="char:105890363"/>
<evidence type="ECO:0000256" key="4">
    <source>
        <dbReference type="ARBA" id="ARBA00023242"/>
    </source>
</evidence>
<dbReference type="GO" id="GO:0001940">
    <property type="term" value="C:male pronucleus"/>
    <property type="evidence" value="ECO:0007669"/>
    <property type="project" value="TreeGrafter"/>
</dbReference>
<evidence type="ECO:0000256" key="3">
    <source>
        <dbReference type="ARBA" id="ARBA00022490"/>
    </source>
</evidence>